<sequence>MSRKLLEYLSHTDIDPKVRAKNLKDYSGQLNNGQFIIEAEKLVKELTRGRDDEEWRKKLEFMVASREQLMENL</sequence>
<dbReference type="EMBL" id="PCXM01000012">
    <property type="protein sequence ID" value="PIR40291.1"/>
    <property type="molecule type" value="Genomic_DNA"/>
</dbReference>
<proteinExistence type="predicted"/>
<evidence type="ECO:0000313" key="1">
    <source>
        <dbReference type="EMBL" id="PIR40291.1"/>
    </source>
</evidence>
<protein>
    <submittedName>
        <fullName evidence="1">Uncharacterized protein</fullName>
    </submittedName>
</protein>
<comment type="caution">
    <text evidence="1">The sequence shown here is derived from an EMBL/GenBank/DDBJ whole genome shotgun (WGS) entry which is preliminary data.</text>
</comment>
<organism evidence="1 2">
    <name type="scientific">Candidatus Zambryskibacteria bacterium CG10_big_fil_rev_8_21_14_0_10_34_34</name>
    <dbReference type="NCBI Taxonomy" id="1975114"/>
    <lineage>
        <taxon>Bacteria</taxon>
        <taxon>Candidatus Zambryskiibacteriota</taxon>
    </lineage>
</organism>
<evidence type="ECO:0000313" key="2">
    <source>
        <dbReference type="Proteomes" id="UP000230828"/>
    </source>
</evidence>
<name>A0A2H0R184_9BACT</name>
<gene>
    <name evidence="1" type="ORF">COV33_00525</name>
</gene>
<dbReference type="Proteomes" id="UP000230828">
    <property type="component" value="Unassembled WGS sequence"/>
</dbReference>
<reference evidence="1 2" key="1">
    <citation type="submission" date="2017-09" db="EMBL/GenBank/DDBJ databases">
        <title>Depth-based differentiation of microbial function through sediment-hosted aquifers and enrichment of novel symbionts in the deep terrestrial subsurface.</title>
        <authorList>
            <person name="Probst A.J."/>
            <person name="Ladd B."/>
            <person name="Jarett J.K."/>
            <person name="Geller-Mcgrath D.E."/>
            <person name="Sieber C.M."/>
            <person name="Emerson J.B."/>
            <person name="Anantharaman K."/>
            <person name="Thomas B.C."/>
            <person name="Malmstrom R."/>
            <person name="Stieglmeier M."/>
            <person name="Klingl A."/>
            <person name="Woyke T."/>
            <person name="Ryan C.M."/>
            <person name="Banfield J.F."/>
        </authorList>
    </citation>
    <scope>NUCLEOTIDE SEQUENCE [LARGE SCALE GENOMIC DNA]</scope>
    <source>
        <strain evidence="1">CG10_big_fil_rev_8_21_14_0_10_34_34</strain>
    </source>
</reference>
<dbReference type="AlphaFoldDB" id="A0A2H0R184"/>
<accession>A0A2H0R184</accession>